<dbReference type="InterPro" id="IPR013087">
    <property type="entry name" value="Znf_C2H2_type"/>
</dbReference>
<evidence type="ECO:0000256" key="8">
    <source>
        <dbReference type="ARBA" id="ARBA00023242"/>
    </source>
</evidence>
<reference evidence="12" key="1">
    <citation type="submission" date="2021-03" db="EMBL/GenBank/DDBJ databases">
        <authorList>
            <person name="Tagirdzhanova G."/>
        </authorList>
    </citation>
    <scope>NUCLEOTIDE SEQUENCE</scope>
</reference>
<feature type="domain" description="C2H2-type" evidence="11">
    <location>
        <begin position="108"/>
        <end position="137"/>
    </location>
</feature>
<dbReference type="SMART" id="SM00355">
    <property type="entry name" value="ZnF_C2H2"/>
    <property type="match status" value="10"/>
</dbReference>
<feature type="domain" description="C2H2-type" evidence="11">
    <location>
        <begin position="76"/>
        <end position="106"/>
    </location>
</feature>
<keyword evidence="2" id="KW-0479">Metal-binding</keyword>
<feature type="domain" description="C2H2-type" evidence="11">
    <location>
        <begin position="138"/>
        <end position="168"/>
    </location>
</feature>
<dbReference type="Gene3D" id="3.30.160.60">
    <property type="entry name" value="Classic Zinc Finger"/>
    <property type="match status" value="6"/>
</dbReference>
<sequence length="511" mass="58226">MGEPTIHEGYATEDSDQDHEAEPITPNTPLSSASPKKQPKCRDKHLLCPYEGCGKLFNRPARLEEHKRSHTNDRIFKCPDPGCAKDFLRKTHLQRHVEANHSTGQKSYVCKYEGCGQSFVTNQRLKRHYLVHEKRDKYRCTEPGCHATFRKHSTLSQHIRTLHQGQAAYPCNEVLEDGSICPKGFASIHYLKLHKGREHGFKSYFCNICSSGSESAFATFSDLQAHNKTFHPPTCEICGHTTTTSKELAAHIQRKHNNDTLTSRQTFICPFPECHGKGFVEKKNLNLHIRNIHEDQKPYQCGDSTLSLNHIEGWDFKTACGRAFSHKATLENHIRSMHMGLESMQTIRLKRKQQSDPQPGSPSRPEKCFKPSKLDHLTGQSMVHPRRTIACPCQGCNFMFMREWDKVVHLKSYHGILVDDDWLVMSGMNDDGDEEDEEGDFDLVTRLTGTKRIDDVSAGYATMEEKLEALASEGGRFWIGGVDEDQDVHFDPYYDNALDADEGNEHNHFLE</sequence>
<dbReference type="OrthoDB" id="4748970at2759"/>
<evidence type="ECO:0000256" key="4">
    <source>
        <dbReference type="ARBA" id="ARBA00022771"/>
    </source>
</evidence>
<evidence type="ECO:0000256" key="2">
    <source>
        <dbReference type="ARBA" id="ARBA00022723"/>
    </source>
</evidence>
<dbReference type="SUPFAM" id="SSF57667">
    <property type="entry name" value="beta-beta-alpha zinc fingers"/>
    <property type="match status" value="2"/>
</dbReference>
<gene>
    <name evidence="12" type="ORF">GOMPHAMPRED_008254</name>
</gene>
<dbReference type="Pfam" id="PF00096">
    <property type="entry name" value="zf-C2H2"/>
    <property type="match status" value="4"/>
</dbReference>
<feature type="domain" description="C2H2-type" evidence="11">
    <location>
        <begin position="267"/>
        <end position="298"/>
    </location>
</feature>
<feature type="region of interest" description="Disordered" evidence="10">
    <location>
        <begin position="348"/>
        <end position="371"/>
    </location>
</feature>
<evidence type="ECO:0000313" key="12">
    <source>
        <dbReference type="EMBL" id="CAF9914763.1"/>
    </source>
</evidence>
<dbReference type="Proteomes" id="UP000664169">
    <property type="component" value="Unassembled WGS sequence"/>
</dbReference>
<dbReference type="AlphaFoldDB" id="A0A8H3EZI4"/>
<dbReference type="PANTHER" id="PTHR46179:SF13">
    <property type="entry name" value="C2H2-TYPE DOMAIN-CONTAINING PROTEIN"/>
    <property type="match status" value="1"/>
</dbReference>
<dbReference type="InterPro" id="IPR036236">
    <property type="entry name" value="Znf_C2H2_sf"/>
</dbReference>
<keyword evidence="13" id="KW-1185">Reference proteome</keyword>
<evidence type="ECO:0000256" key="9">
    <source>
        <dbReference type="PROSITE-ProRule" id="PRU00042"/>
    </source>
</evidence>
<dbReference type="PROSITE" id="PS50157">
    <property type="entry name" value="ZINC_FINGER_C2H2_2"/>
    <property type="match status" value="6"/>
</dbReference>
<dbReference type="FunFam" id="3.30.160.60:FF:001102">
    <property type="entry name" value="Transcription factor IIIA"/>
    <property type="match status" value="1"/>
</dbReference>
<dbReference type="GO" id="GO:0006357">
    <property type="term" value="P:regulation of transcription by RNA polymerase II"/>
    <property type="evidence" value="ECO:0007669"/>
    <property type="project" value="TreeGrafter"/>
</dbReference>
<keyword evidence="5" id="KW-0862">Zinc</keyword>
<dbReference type="InterPro" id="IPR051061">
    <property type="entry name" value="Zinc_finger_trans_reg"/>
</dbReference>
<evidence type="ECO:0000313" key="13">
    <source>
        <dbReference type="Proteomes" id="UP000664169"/>
    </source>
</evidence>
<name>A0A8H3EZI4_9LECA</name>
<evidence type="ECO:0000256" key="1">
    <source>
        <dbReference type="ARBA" id="ARBA00004123"/>
    </source>
</evidence>
<dbReference type="PANTHER" id="PTHR46179">
    <property type="entry name" value="ZINC FINGER PROTEIN"/>
    <property type="match status" value="1"/>
</dbReference>
<evidence type="ECO:0000259" key="11">
    <source>
        <dbReference type="PROSITE" id="PS50157"/>
    </source>
</evidence>
<keyword evidence="3" id="KW-0677">Repeat</keyword>
<organism evidence="12 13">
    <name type="scientific">Gomphillus americanus</name>
    <dbReference type="NCBI Taxonomy" id="1940652"/>
    <lineage>
        <taxon>Eukaryota</taxon>
        <taxon>Fungi</taxon>
        <taxon>Dikarya</taxon>
        <taxon>Ascomycota</taxon>
        <taxon>Pezizomycotina</taxon>
        <taxon>Lecanoromycetes</taxon>
        <taxon>OSLEUM clade</taxon>
        <taxon>Ostropomycetidae</taxon>
        <taxon>Ostropales</taxon>
        <taxon>Graphidaceae</taxon>
        <taxon>Gomphilloideae</taxon>
        <taxon>Gomphillus</taxon>
    </lineage>
</organism>
<feature type="region of interest" description="Disordered" evidence="10">
    <location>
        <begin position="1"/>
        <end position="38"/>
    </location>
</feature>
<evidence type="ECO:0000256" key="5">
    <source>
        <dbReference type="ARBA" id="ARBA00022833"/>
    </source>
</evidence>
<dbReference type="PROSITE" id="PS00028">
    <property type="entry name" value="ZINC_FINGER_C2H2_1"/>
    <property type="match status" value="4"/>
</dbReference>
<evidence type="ECO:0000256" key="7">
    <source>
        <dbReference type="ARBA" id="ARBA00023163"/>
    </source>
</evidence>
<evidence type="ECO:0000256" key="10">
    <source>
        <dbReference type="SAM" id="MobiDB-lite"/>
    </source>
</evidence>
<keyword evidence="6" id="KW-0805">Transcription regulation</keyword>
<dbReference type="EMBL" id="CAJPDQ010000009">
    <property type="protein sequence ID" value="CAF9914763.1"/>
    <property type="molecule type" value="Genomic_DNA"/>
</dbReference>
<feature type="compositionally biased region" description="Polar residues" evidence="10">
    <location>
        <begin position="25"/>
        <end position="35"/>
    </location>
</feature>
<comment type="caution">
    <text evidence="12">The sequence shown here is derived from an EMBL/GenBank/DDBJ whole genome shotgun (WGS) entry which is preliminary data.</text>
</comment>
<dbReference type="GO" id="GO:0008270">
    <property type="term" value="F:zinc ion binding"/>
    <property type="evidence" value="ECO:0007669"/>
    <property type="project" value="UniProtKB-KW"/>
</dbReference>
<feature type="domain" description="C2H2-type" evidence="11">
    <location>
        <begin position="314"/>
        <end position="343"/>
    </location>
</feature>
<protein>
    <recommendedName>
        <fullName evidence="11">C2H2-type domain-containing protein</fullName>
    </recommendedName>
</protein>
<keyword evidence="8" id="KW-0539">Nucleus</keyword>
<proteinExistence type="predicted"/>
<dbReference type="GO" id="GO:0005634">
    <property type="term" value="C:nucleus"/>
    <property type="evidence" value="ECO:0007669"/>
    <property type="project" value="UniProtKB-SubCell"/>
</dbReference>
<comment type="subcellular location">
    <subcellularLocation>
        <location evidence="1">Nucleus</location>
    </subcellularLocation>
</comment>
<keyword evidence="4 9" id="KW-0863">Zinc-finger</keyword>
<evidence type="ECO:0000256" key="6">
    <source>
        <dbReference type="ARBA" id="ARBA00023015"/>
    </source>
</evidence>
<evidence type="ECO:0000256" key="3">
    <source>
        <dbReference type="ARBA" id="ARBA00022737"/>
    </source>
</evidence>
<keyword evidence="7" id="KW-0804">Transcription</keyword>
<accession>A0A8H3EZI4</accession>
<feature type="domain" description="C2H2-type" evidence="11">
    <location>
        <begin position="46"/>
        <end position="75"/>
    </location>
</feature>